<reference evidence="2" key="1">
    <citation type="submission" date="2018-11" db="EMBL/GenBank/DDBJ databases">
        <authorList>
            <consortium name="Genoscope - CEA"/>
            <person name="William W."/>
        </authorList>
    </citation>
    <scope>NUCLEOTIDE SEQUENCE</scope>
</reference>
<organism evidence="2">
    <name type="scientific">Brassica oleracea</name>
    <name type="common">Wild cabbage</name>
    <dbReference type="NCBI Taxonomy" id="3712"/>
    <lineage>
        <taxon>Eukaryota</taxon>
        <taxon>Viridiplantae</taxon>
        <taxon>Streptophyta</taxon>
        <taxon>Embryophyta</taxon>
        <taxon>Tracheophyta</taxon>
        <taxon>Spermatophyta</taxon>
        <taxon>Magnoliopsida</taxon>
        <taxon>eudicotyledons</taxon>
        <taxon>Gunneridae</taxon>
        <taxon>Pentapetalae</taxon>
        <taxon>rosids</taxon>
        <taxon>malvids</taxon>
        <taxon>Brassicales</taxon>
        <taxon>Brassicaceae</taxon>
        <taxon>Brassiceae</taxon>
        <taxon>Brassica</taxon>
    </lineage>
</organism>
<dbReference type="InterPro" id="IPR039928">
    <property type="entry name" value="LNK"/>
</dbReference>
<feature type="compositionally biased region" description="Basic and acidic residues" evidence="1">
    <location>
        <begin position="330"/>
        <end position="341"/>
    </location>
</feature>
<accession>A0A3P6DW09</accession>
<dbReference type="AlphaFoldDB" id="A0A3P6DW09"/>
<protein>
    <submittedName>
        <fullName evidence="2">Uncharacterized protein</fullName>
    </submittedName>
</protein>
<dbReference type="GO" id="GO:0006355">
    <property type="term" value="P:regulation of DNA-templated transcription"/>
    <property type="evidence" value="ECO:0007669"/>
    <property type="project" value="InterPro"/>
</dbReference>
<evidence type="ECO:0000256" key="1">
    <source>
        <dbReference type="SAM" id="MobiDB-lite"/>
    </source>
</evidence>
<sequence>MSNGDKESSDLFYGWGDMGNFEDGDNMLSESNYAVEDENGYTIMGGSAQENSSENVYDTSLLEKDILMLDEEVNCLDIKQTISIRSPSLINQSQYQNHSKTINHTNASQETWKSSLSNILPPKLELGFSHDHHANKDSHRHKISPGKRFDDPATSRSSTYTTTTNRPDLSSLRYKDAGFVITLLDLLSCGSCRSSSTSLLLPSASSLPSSSLSSISTSSYVALLVASKPFRLIEKVPELFSLSGISFPHFQLLVSSKITSRFTITLLVVGSRSRYVGFMDIETDTDPIDRSIAHLLFHRPSDASLSSDRDVLSYKTHQMIPHPNSSPSLRIEKEEETREQLGTEAEGVASIHVRNKSPDSNTWLPL</sequence>
<dbReference type="PANTHER" id="PTHR33334">
    <property type="entry name" value="PROTEIN LNK1"/>
    <property type="match status" value="1"/>
</dbReference>
<feature type="region of interest" description="Disordered" evidence="1">
    <location>
        <begin position="127"/>
        <end position="165"/>
    </location>
</feature>
<dbReference type="GO" id="GO:0007623">
    <property type="term" value="P:circadian rhythm"/>
    <property type="evidence" value="ECO:0007669"/>
    <property type="project" value="InterPro"/>
</dbReference>
<gene>
    <name evidence="2" type="ORF">BOLC2T12391H</name>
</gene>
<name>A0A3P6DW09_BRAOL</name>
<feature type="compositionally biased region" description="Low complexity" evidence="1">
    <location>
        <begin position="154"/>
        <end position="164"/>
    </location>
</feature>
<dbReference type="PANTHER" id="PTHR33334:SF8">
    <property type="entry name" value="PROTEIN LNK1"/>
    <property type="match status" value="1"/>
</dbReference>
<feature type="compositionally biased region" description="Basic and acidic residues" evidence="1">
    <location>
        <begin position="128"/>
        <end position="137"/>
    </location>
</feature>
<feature type="region of interest" description="Disordered" evidence="1">
    <location>
        <begin position="317"/>
        <end position="366"/>
    </location>
</feature>
<dbReference type="EMBL" id="LR031874">
    <property type="protein sequence ID" value="VDD27394.1"/>
    <property type="molecule type" value="Genomic_DNA"/>
</dbReference>
<evidence type="ECO:0000313" key="2">
    <source>
        <dbReference type="EMBL" id="VDD27394.1"/>
    </source>
</evidence>
<proteinExistence type="predicted"/>